<keyword evidence="2" id="KW-1185">Reference proteome</keyword>
<dbReference type="EMBL" id="JAPQKO010000003">
    <property type="protein sequence ID" value="KAJ5173260.1"/>
    <property type="molecule type" value="Genomic_DNA"/>
</dbReference>
<reference evidence="1" key="1">
    <citation type="submission" date="2022-11" db="EMBL/GenBank/DDBJ databases">
        <authorList>
            <person name="Petersen C."/>
        </authorList>
    </citation>
    <scope>NUCLEOTIDE SEQUENCE</scope>
    <source>
        <strain evidence="1">IBT 21917</strain>
    </source>
</reference>
<name>A0A9W9LSB9_9EURO</name>
<evidence type="ECO:0000313" key="2">
    <source>
        <dbReference type="Proteomes" id="UP001146351"/>
    </source>
</evidence>
<organism evidence="1 2">
    <name type="scientific">Penicillium capsulatum</name>
    <dbReference type="NCBI Taxonomy" id="69766"/>
    <lineage>
        <taxon>Eukaryota</taxon>
        <taxon>Fungi</taxon>
        <taxon>Dikarya</taxon>
        <taxon>Ascomycota</taxon>
        <taxon>Pezizomycotina</taxon>
        <taxon>Eurotiomycetes</taxon>
        <taxon>Eurotiomycetidae</taxon>
        <taxon>Eurotiales</taxon>
        <taxon>Aspergillaceae</taxon>
        <taxon>Penicillium</taxon>
    </lineage>
</organism>
<dbReference type="AlphaFoldDB" id="A0A9W9LSB9"/>
<dbReference type="Proteomes" id="UP001146351">
    <property type="component" value="Unassembled WGS sequence"/>
</dbReference>
<evidence type="ECO:0000313" key="1">
    <source>
        <dbReference type="EMBL" id="KAJ5173260.1"/>
    </source>
</evidence>
<protein>
    <submittedName>
        <fullName evidence="1">Uncharacterized protein</fullName>
    </submittedName>
</protein>
<sequence length="315" mass="36201">MATQFKDPITIDGYRKHHAYWKNITLTSKDYLIMDQKLEDLFFDFGHKIDMRTPQTRKPLMDALGRIADILFPRDPPRKMKRAVLVKTLFYIFRLCAPVWKAGYRMNGIRIDPDQLDRLDESLGLPIRRSRPLERPKVLKRKRDLTPQPRFVPVKRPARQISRGVNNESSRTWNPSITVVKASAPEEQFVTQLGSIMKGRTRLGTRSLQSRWIDLESLHFQNFRDGLRQCGWLEAGQEIWWSPESAAGDVTSVQFQVKIASDEELRAALWDSLTTRFPEFGGPRPAGVPSEPSGPEPSFTIIIKEAAEGQSKRKS</sequence>
<proteinExistence type="predicted"/>
<accession>A0A9W9LSB9</accession>
<comment type="caution">
    <text evidence="1">The sequence shown here is derived from an EMBL/GenBank/DDBJ whole genome shotgun (WGS) entry which is preliminary data.</text>
</comment>
<gene>
    <name evidence="1" type="ORF">N7492_005853</name>
</gene>
<reference evidence="1" key="2">
    <citation type="journal article" date="2023" name="IMA Fungus">
        <title>Comparative genomic study of the Penicillium genus elucidates a diverse pangenome and 15 lateral gene transfer events.</title>
        <authorList>
            <person name="Petersen C."/>
            <person name="Sorensen T."/>
            <person name="Nielsen M.R."/>
            <person name="Sondergaard T.E."/>
            <person name="Sorensen J.L."/>
            <person name="Fitzpatrick D.A."/>
            <person name="Frisvad J.C."/>
            <person name="Nielsen K.L."/>
        </authorList>
    </citation>
    <scope>NUCLEOTIDE SEQUENCE</scope>
    <source>
        <strain evidence="1">IBT 21917</strain>
    </source>
</reference>